<evidence type="ECO:0000256" key="7">
    <source>
        <dbReference type="HAMAP-Rule" id="MF_00746"/>
    </source>
</evidence>
<dbReference type="RefSeq" id="WP_004724252.1">
    <property type="nucleotide sequence ID" value="NZ_CABLCD010000010.1"/>
</dbReference>
<dbReference type="HAMAP" id="MF_00746">
    <property type="entry name" value="SprT"/>
    <property type="match status" value="1"/>
</dbReference>
<keyword evidence="9" id="KW-0645">Protease</keyword>
<keyword evidence="9" id="KW-0378">Hydrolase</keyword>
<keyword evidence="4 7" id="KW-0963">Cytoplasm</keyword>
<comment type="subcellular location">
    <subcellularLocation>
        <location evidence="1 7">Cytoplasm</location>
    </subcellularLocation>
</comment>
<dbReference type="InterPro" id="IPR023483">
    <property type="entry name" value="Uncharacterised_SprT"/>
</dbReference>
<accession>A0A0Q2USN0</accession>
<dbReference type="GO" id="GO:0008270">
    <property type="term" value="F:zinc ion binding"/>
    <property type="evidence" value="ECO:0007669"/>
    <property type="project" value="UniProtKB-UniRule"/>
</dbReference>
<keyword evidence="9" id="KW-0482">Metalloprotease</keyword>
<feature type="binding site" evidence="7">
    <location>
        <position position="78"/>
    </location>
    <ligand>
        <name>Zn(2+)</name>
        <dbReference type="ChEBI" id="CHEBI:29105"/>
    </ligand>
</feature>
<evidence type="ECO:0000256" key="6">
    <source>
        <dbReference type="ARBA" id="ARBA00022833"/>
    </source>
</evidence>
<dbReference type="Proteomes" id="UP000051221">
    <property type="component" value="Unassembled WGS sequence"/>
</dbReference>
<sequence>MVDFELQYRAKAQIQRCIDIASRHFGRKFSMPELSFRLRGKVAGKAYLQLWEIRLNPVLFTENRQAFLDEVIPHEIAHLITHAVYGRVRPHGAEWQHVMTQVFAIAANTTHRFSVASVQGKTFEYLCACNRYPLSIRRHNKVQRHQAVYRCQQCHQTLTFTGQQLS</sequence>
<feature type="domain" description="SprT-like" evidence="8">
    <location>
        <begin position="12"/>
        <end position="161"/>
    </location>
</feature>
<name>A0A0Q2USN0_VIBFU</name>
<dbReference type="NCBIfam" id="NF003421">
    <property type="entry name" value="PRK04860.1"/>
    <property type="match status" value="1"/>
</dbReference>
<evidence type="ECO:0000256" key="2">
    <source>
        <dbReference type="ARBA" id="ARBA00006591"/>
    </source>
</evidence>
<dbReference type="GeneID" id="50534462"/>
<dbReference type="GO" id="GO:0008237">
    <property type="term" value="F:metallopeptidase activity"/>
    <property type="evidence" value="ECO:0007669"/>
    <property type="project" value="UniProtKB-KW"/>
</dbReference>
<keyword evidence="10" id="KW-1185">Reference proteome</keyword>
<keyword evidence="5 7" id="KW-0479">Metal-binding</keyword>
<dbReference type="GO" id="GO:0006508">
    <property type="term" value="P:proteolysis"/>
    <property type="evidence" value="ECO:0007669"/>
    <property type="project" value="UniProtKB-KW"/>
</dbReference>
<dbReference type="GO" id="GO:0006950">
    <property type="term" value="P:response to stress"/>
    <property type="evidence" value="ECO:0007669"/>
    <property type="project" value="UniProtKB-ARBA"/>
</dbReference>
<dbReference type="PANTHER" id="PTHR38773">
    <property type="entry name" value="PROTEIN SPRT"/>
    <property type="match status" value="1"/>
</dbReference>
<evidence type="ECO:0000313" key="10">
    <source>
        <dbReference type="Proteomes" id="UP000051221"/>
    </source>
</evidence>
<feature type="binding site" evidence="7">
    <location>
        <position position="74"/>
    </location>
    <ligand>
        <name>Zn(2+)</name>
        <dbReference type="ChEBI" id="CHEBI:29105"/>
    </ligand>
</feature>
<dbReference type="InParanoid" id="A0A0Q2USN0"/>
<evidence type="ECO:0000256" key="1">
    <source>
        <dbReference type="ARBA" id="ARBA00004496"/>
    </source>
</evidence>
<dbReference type="FunCoup" id="A0A0Q2USN0">
    <property type="interactions" value="40"/>
</dbReference>
<evidence type="ECO:0000256" key="5">
    <source>
        <dbReference type="ARBA" id="ARBA00022723"/>
    </source>
</evidence>
<dbReference type="AlphaFoldDB" id="A0A0Q2USN0"/>
<dbReference type="Pfam" id="PF17283">
    <property type="entry name" value="Zn_ribbon_SprT"/>
    <property type="match status" value="1"/>
</dbReference>
<comment type="similarity">
    <text evidence="2 7">Belongs to the SprT family.</text>
</comment>
<evidence type="ECO:0000259" key="8">
    <source>
        <dbReference type="SMART" id="SM00731"/>
    </source>
</evidence>
<dbReference type="InterPro" id="IPR006640">
    <property type="entry name" value="SprT-like_domain"/>
</dbReference>
<dbReference type="GO" id="GO:0005737">
    <property type="term" value="C:cytoplasm"/>
    <property type="evidence" value="ECO:0007669"/>
    <property type="project" value="UniProtKB-SubCell"/>
</dbReference>
<comment type="cofactor">
    <cofactor evidence="7">
        <name>Zn(2+)</name>
        <dbReference type="ChEBI" id="CHEBI:29105"/>
    </cofactor>
    <text evidence="7">Binds 1 zinc ion.</text>
</comment>
<evidence type="ECO:0000313" key="9">
    <source>
        <dbReference type="EMBL" id="KQH83584.1"/>
    </source>
</evidence>
<gene>
    <name evidence="7" type="primary">sprT</name>
    <name evidence="9" type="ORF">AMR76_22235</name>
</gene>
<protein>
    <recommendedName>
        <fullName evidence="3 7">Protein SprT</fullName>
    </recommendedName>
</protein>
<dbReference type="InterPro" id="IPR035240">
    <property type="entry name" value="SprT_Zn_ribbon"/>
</dbReference>
<dbReference type="Pfam" id="PF10263">
    <property type="entry name" value="SprT-like"/>
    <property type="match status" value="1"/>
</dbReference>
<dbReference type="SMART" id="SM00731">
    <property type="entry name" value="SprT"/>
    <property type="match status" value="1"/>
</dbReference>
<dbReference type="PANTHER" id="PTHR38773:SF1">
    <property type="entry name" value="PROTEIN SPRT"/>
    <property type="match status" value="1"/>
</dbReference>
<evidence type="ECO:0000256" key="3">
    <source>
        <dbReference type="ARBA" id="ARBA00020082"/>
    </source>
</evidence>
<keyword evidence="6 7" id="KW-0862">Zinc</keyword>
<reference evidence="9 10" key="1">
    <citation type="submission" date="2015-08" db="EMBL/GenBank/DDBJ databases">
        <title>Antibacterial properties of a collection of Vibrionaceae strains.</title>
        <authorList>
            <person name="Giubergia S."/>
        </authorList>
    </citation>
    <scope>NUCLEOTIDE SEQUENCE [LARGE SCALE GENOMIC DNA]</scope>
    <source>
        <strain evidence="9 10">S0821</strain>
    </source>
</reference>
<proteinExistence type="inferred from homology"/>
<feature type="active site" evidence="7">
    <location>
        <position position="75"/>
    </location>
</feature>
<organism evidence="9 10">
    <name type="scientific">Vibrio furnissii</name>
    <dbReference type="NCBI Taxonomy" id="29494"/>
    <lineage>
        <taxon>Bacteria</taxon>
        <taxon>Pseudomonadati</taxon>
        <taxon>Pseudomonadota</taxon>
        <taxon>Gammaproteobacteria</taxon>
        <taxon>Vibrionales</taxon>
        <taxon>Vibrionaceae</taxon>
        <taxon>Vibrio</taxon>
    </lineage>
</organism>
<evidence type="ECO:0000256" key="4">
    <source>
        <dbReference type="ARBA" id="ARBA00022490"/>
    </source>
</evidence>
<dbReference type="EMBL" id="LKHS01000038">
    <property type="protein sequence ID" value="KQH83584.1"/>
    <property type="molecule type" value="Genomic_DNA"/>
</dbReference>
<comment type="caution">
    <text evidence="9">The sequence shown here is derived from an EMBL/GenBank/DDBJ whole genome shotgun (WGS) entry which is preliminary data.</text>
</comment>